<evidence type="ECO:0000259" key="1">
    <source>
        <dbReference type="Pfam" id="PF13302"/>
    </source>
</evidence>
<dbReference type="Gene3D" id="3.40.630.30">
    <property type="match status" value="1"/>
</dbReference>
<name>A0ABQ1NP55_9MICC</name>
<evidence type="ECO:0000313" key="3">
    <source>
        <dbReference type="Proteomes" id="UP000597761"/>
    </source>
</evidence>
<dbReference type="PANTHER" id="PTHR43610:SF1">
    <property type="entry name" value="N-ACETYLTRANSFERASE DOMAIN-CONTAINING PROTEIN"/>
    <property type="match status" value="1"/>
</dbReference>
<comment type="caution">
    <text evidence="2">The sequence shown here is derived from an EMBL/GenBank/DDBJ whole genome shotgun (WGS) entry which is preliminary data.</text>
</comment>
<dbReference type="PANTHER" id="PTHR43610">
    <property type="entry name" value="BLL6696 PROTEIN"/>
    <property type="match status" value="1"/>
</dbReference>
<proteinExistence type="predicted"/>
<sequence length="226" mass="24895">MIGADGSPAGCQVTPSFAMPPPATGTVVAMTDFAPVTLRGDLVTLEPLTLEHHDALAEAVEDGRLWTLWYTSVPRPESMRAEIERRLALQEAGSMIPFVARRNADDVVLGMTTYMNIDRVNVRAEIGSTWNRASTQRTGTNTESKLLLLTHAFDVVGCIAVEFRTHWMNQQSRAAIARLGAKQDGVLRNHQRMADGSLRDTVVFSITAAEWPAVRNELRMRLDAHG</sequence>
<gene>
    <name evidence="2" type="ORF">GCM10011512_05190</name>
</gene>
<organism evidence="2 3">
    <name type="scientific">Tersicoccus solisilvae</name>
    <dbReference type="NCBI Taxonomy" id="1882339"/>
    <lineage>
        <taxon>Bacteria</taxon>
        <taxon>Bacillati</taxon>
        <taxon>Actinomycetota</taxon>
        <taxon>Actinomycetes</taxon>
        <taxon>Micrococcales</taxon>
        <taxon>Micrococcaceae</taxon>
        <taxon>Tersicoccus</taxon>
    </lineage>
</organism>
<dbReference type="EMBL" id="BMJI01000001">
    <property type="protein sequence ID" value="GGC81469.1"/>
    <property type="molecule type" value="Genomic_DNA"/>
</dbReference>
<dbReference type="Proteomes" id="UP000597761">
    <property type="component" value="Unassembled WGS sequence"/>
</dbReference>
<dbReference type="InterPro" id="IPR016181">
    <property type="entry name" value="Acyl_CoA_acyltransferase"/>
</dbReference>
<reference evidence="3" key="1">
    <citation type="journal article" date="2019" name="Int. J. Syst. Evol. Microbiol.">
        <title>The Global Catalogue of Microorganisms (GCM) 10K type strain sequencing project: providing services to taxonomists for standard genome sequencing and annotation.</title>
        <authorList>
            <consortium name="The Broad Institute Genomics Platform"/>
            <consortium name="The Broad Institute Genome Sequencing Center for Infectious Disease"/>
            <person name="Wu L."/>
            <person name="Ma J."/>
        </authorList>
    </citation>
    <scope>NUCLEOTIDE SEQUENCE [LARGE SCALE GENOMIC DNA]</scope>
    <source>
        <strain evidence="3">CGMCC 1.15480</strain>
    </source>
</reference>
<dbReference type="Pfam" id="PF13302">
    <property type="entry name" value="Acetyltransf_3"/>
    <property type="match status" value="1"/>
</dbReference>
<protein>
    <submittedName>
        <fullName evidence="2">GCN5 family N-acetyltransferase</fullName>
    </submittedName>
</protein>
<dbReference type="InterPro" id="IPR000182">
    <property type="entry name" value="GNAT_dom"/>
</dbReference>
<keyword evidence="3" id="KW-1185">Reference proteome</keyword>
<dbReference type="SUPFAM" id="SSF55729">
    <property type="entry name" value="Acyl-CoA N-acyltransferases (Nat)"/>
    <property type="match status" value="1"/>
</dbReference>
<evidence type="ECO:0000313" key="2">
    <source>
        <dbReference type="EMBL" id="GGC81469.1"/>
    </source>
</evidence>
<accession>A0ABQ1NP55</accession>
<feature type="domain" description="N-acetyltransferase" evidence="1">
    <location>
        <begin position="43"/>
        <end position="182"/>
    </location>
</feature>